<name>A0AAW0AH39_9AGAR</name>
<accession>A0AAW0AH39</accession>
<gene>
    <name evidence="2" type="ORF">R3P38DRAFT_3589683</name>
</gene>
<evidence type="ECO:0000313" key="3">
    <source>
        <dbReference type="Proteomes" id="UP001362999"/>
    </source>
</evidence>
<sequence>MSRPDLFRAGNTTSARFDNVRPQDIPVVNGMVKPGTGGMSTFTMKQSVWADNKTWVVKKSSSLGNNLTAKNDHGDHWLIAPSSQMTIETYKSALSSLNRIAIPTASSHAVLAKQSAHMDRATRFVFNALASVVHDRLPVASWDENDYAYVAELAKELEDGTLPLSQLVWKEGGVAGEGWSREGVFVASAVSASMEATSLRVAGNDDDEADAANDHAYLREVLKLEQPGNLFVAANQTSAE</sequence>
<proteinExistence type="predicted"/>
<reference evidence="2 3" key="1">
    <citation type="journal article" date="2024" name="J Genomics">
        <title>Draft genome sequencing and assembly of Favolaschia claudopus CIRM-BRFM 2984 isolated from oak limbs.</title>
        <authorList>
            <person name="Navarro D."/>
            <person name="Drula E."/>
            <person name="Chaduli D."/>
            <person name="Cazenave R."/>
            <person name="Ahrendt S."/>
            <person name="Wang J."/>
            <person name="Lipzen A."/>
            <person name="Daum C."/>
            <person name="Barry K."/>
            <person name="Grigoriev I.V."/>
            <person name="Favel A."/>
            <person name="Rosso M.N."/>
            <person name="Martin F."/>
        </authorList>
    </citation>
    <scope>NUCLEOTIDE SEQUENCE [LARGE SCALE GENOMIC DNA]</scope>
    <source>
        <strain evidence="2 3">CIRM-BRFM 2984</strain>
    </source>
</reference>
<evidence type="ECO:0000259" key="1">
    <source>
        <dbReference type="Pfam" id="PF18648"/>
    </source>
</evidence>
<protein>
    <recommendedName>
        <fullName evidence="1">Tse2 ADP-ribosyltransferase toxin domain-containing protein</fullName>
    </recommendedName>
</protein>
<comment type="caution">
    <text evidence="2">The sequence shown here is derived from an EMBL/GenBank/DDBJ whole genome shotgun (WGS) entry which is preliminary data.</text>
</comment>
<keyword evidence="3" id="KW-1185">Reference proteome</keyword>
<dbReference type="Pfam" id="PF18648">
    <property type="entry name" value="ADPRTs_Tse2"/>
    <property type="match status" value="1"/>
</dbReference>
<dbReference type="InterPro" id="IPR041018">
    <property type="entry name" value="ADPRTs_Tse2"/>
</dbReference>
<dbReference type="Proteomes" id="UP001362999">
    <property type="component" value="Unassembled WGS sequence"/>
</dbReference>
<feature type="domain" description="Tse2 ADP-ribosyltransferase toxin" evidence="1">
    <location>
        <begin position="5"/>
        <end position="101"/>
    </location>
</feature>
<dbReference type="AlphaFoldDB" id="A0AAW0AH39"/>
<organism evidence="2 3">
    <name type="scientific">Favolaschia claudopus</name>
    <dbReference type="NCBI Taxonomy" id="2862362"/>
    <lineage>
        <taxon>Eukaryota</taxon>
        <taxon>Fungi</taxon>
        <taxon>Dikarya</taxon>
        <taxon>Basidiomycota</taxon>
        <taxon>Agaricomycotina</taxon>
        <taxon>Agaricomycetes</taxon>
        <taxon>Agaricomycetidae</taxon>
        <taxon>Agaricales</taxon>
        <taxon>Marasmiineae</taxon>
        <taxon>Mycenaceae</taxon>
        <taxon>Favolaschia</taxon>
    </lineage>
</organism>
<evidence type="ECO:0000313" key="2">
    <source>
        <dbReference type="EMBL" id="KAK7012325.1"/>
    </source>
</evidence>
<dbReference type="EMBL" id="JAWWNJ010000066">
    <property type="protein sequence ID" value="KAK7012325.1"/>
    <property type="molecule type" value="Genomic_DNA"/>
</dbReference>